<evidence type="ECO:0000313" key="2">
    <source>
        <dbReference type="Proteomes" id="UP000315252"/>
    </source>
</evidence>
<dbReference type="EMBL" id="VHSH01000001">
    <property type="protein sequence ID" value="TQV83664.1"/>
    <property type="molecule type" value="Genomic_DNA"/>
</dbReference>
<organism evidence="1 2">
    <name type="scientific">Denitrobaculum tricleocarpae</name>
    <dbReference type="NCBI Taxonomy" id="2591009"/>
    <lineage>
        <taxon>Bacteria</taxon>
        <taxon>Pseudomonadati</taxon>
        <taxon>Pseudomonadota</taxon>
        <taxon>Alphaproteobacteria</taxon>
        <taxon>Rhodospirillales</taxon>
        <taxon>Rhodospirillaceae</taxon>
        <taxon>Denitrobaculum</taxon>
    </lineage>
</organism>
<accession>A0A545U2K2</accession>
<dbReference type="RefSeq" id="WP_142894900.1">
    <property type="nucleotide sequence ID" value="NZ_ML660052.1"/>
</dbReference>
<dbReference type="OrthoDB" id="7359143at2"/>
<protein>
    <submittedName>
        <fullName evidence="1">PAS domain-containing protein</fullName>
    </submittedName>
</protein>
<comment type="caution">
    <text evidence="1">The sequence shown here is derived from an EMBL/GenBank/DDBJ whole genome shotgun (WGS) entry which is preliminary data.</text>
</comment>
<dbReference type="InterPro" id="IPR009922">
    <property type="entry name" value="DUF1457"/>
</dbReference>
<reference evidence="1 2" key="1">
    <citation type="submission" date="2019-06" db="EMBL/GenBank/DDBJ databases">
        <title>Whole genome sequence for Rhodospirillaceae sp. R148.</title>
        <authorList>
            <person name="Wang G."/>
        </authorList>
    </citation>
    <scope>NUCLEOTIDE SEQUENCE [LARGE SCALE GENOMIC DNA]</scope>
    <source>
        <strain evidence="1 2">R148</strain>
    </source>
</reference>
<keyword evidence="2" id="KW-1185">Reference proteome</keyword>
<evidence type="ECO:0000313" key="1">
    <source>
        <dbReference type="EMBL" id="TQV83664.1"/>
    </source>
</evidence>
<proteinExistence type="predicted"/>
<name>A0A545U2K2_9PROT</name>
<dbReference type="AlphaFoldDB" id="A0A545U2K2"/>
<dbReference type="Proteomes" id="UP000315252">
    <property type="component" value="Unassembled WGS sequence"/>
</dbReference>
<sequence>MFSNLSDQRLNRLLEHYMEARGTRAMPSRHDIDALRLGPVLPFIWLSDFEPAHNTFRYRLAGEEVNAVFGARITGLLLSDMVKGERFTAVNNLFLRVINEGLALHAEGPVYRCTDRMTLGERLVLPLSSDGEVADGLVGVTVRGESVDLTTAAASADQVYNFAAVEQLSENSPETVLQRATGG</sequence>
<dbReference type="Pfam" id="PF07310">
    <property type="entry name" value="PAS_5"/>
    <property type="match status" value="1"/>
</dbReference>
<gene>
    <name evidence="1" type="ORF">FKG95_03485</name>
</gene>